<evidence type="ECO:0000313" key="1">
    <source>
        <dbReference type="EMBL" id="TNV82701.1"/>
    </source>
</evidence>
<evidence type="ECO:0000313" key="2">
    <source>
        <dbReference type="Proteomes" id="UP000785679"/>
    </source>
</evidence>
<gene>
    <name evidence="1" type="ORF">FGO68_gene14464</name>
</gene>
<comment type="caution">
    <text evidence="1">The sequence shown here is derived from an EMBL/GenBank/DDBJ whole genome shotgun (WGS) entry which is preliminary data.</text>
</comment>
<dbReference type="Proteomes" id="UP000785679">
    <property type="component" value="Unassembled WGS sequence"/>
</dbReference>
<protein>
    <submittedName>
        <fullName evidence="1">Uncharacterized protein</fullName>
    </submittedName>
</protein>
<organism evidence="1 2">
    <name type="scientific">Halteria grandinella</name>
    <dbReference type="NCBI Taxonomy" id="5974"/>
    <lineage>
        <taxon>Eukaryota</taxon>
        <taxon>Sar</taxon>
        <taxon>Alveolata</taxon>
        <taxon>Ciliophora</taxon>
        <taxon>Intramacronucleata</taxon>
        <taxon>Spirotrichea</taxon>
        <taxon>Stichotrichia</taxon>
        <taxon>Sporadotrichida</taxon>
        <taxon>Halteriidae</taxon>
        <taxon>Halteria</taxon>
    </lineage>
</organism>
<name>A0A8J8T5W1_HALGN</name>
<sequence>MNAVRYEVDLSNEEEKPILYKFFVLQSTSIKKFQILKLRTSENVWISAQVLQRVQNIHLISQEQDNFNLKFEELGIPYPKTNFKIEFLTDSNDQIQDALKQYPKLFDIQRCDITINNCLTTILPLIEELINKFPSNLKELKFSKEAYINREFSNKLESLRKVMRNKLILTFDQYLEQKFGDNHNEQFTINNLSLIQRDDDYQVLSFKSISKFKILSKFELKFVNSKYKIQQHPDIKLESPPTISIVGAEIQEDCPCFIQQVLNGFCKHSNTWKLMIENFKIQYRCQYPLKYVYKYVTNFINLTELRLPMGAYDSVLEDIKSMLNKLPKLSSLYLYSATESGEYSPTVCKLCEYAIDNLREMSLMCFKLYHRIPMPKLNFSQRVRPLFIEIIGHDYRTERYLFDSRSGIAHDKIK</sequence>
<keyword evidence="2" id="KW-1185">Reference proteome</keyword>
<dbReference type="AlphaFoldDB" id="A0A8J8T5W1"/>
<dbReference type="EMBL" id="RRYP01004643">
    <property type="protein sequence ID" value="TNV82701.1"/>
    <property type="molecule type" value="Genomic_DNA"/>
</dbReference>
<accession>A0A8J8T5W1</accession>
<proteinExistence type="predicted"/>
<reference evidence="1" key="1">
    <citation type="submission" date="2019-06" db="EMBL/GenBank/DDBJ databases">
        <authorList>
            <person name="Zheng W."/>
        </authorList>
    </citation>
    <scope>NUCLEOTIDE SEQUENCE</scope>
    <source>
        <strain evidence="1">QDHG01</strain>
    </source>
</reference>